<dbReference type="Pfam" id="PF00534">
    <property type="entry name" value="Glycos_transf_1"/>
    <property type="match status" value="1"/>
</dbReference>
<dbReference type="GO" id="GO:0016757">
    <property type="term" value="F:glycosyltransferase activity"/>
    <property type="evidence" value="ECO:0007669"/>
    <property type="project" value="UniProtKB-KW"/>
</dbReference>
<evidence type="ECO:0000313" key="5">
    <source>
        <dbReference type="EMBL" id="MBS2545639.1"/>
    </source>
</evidence>
<sequence length="388" mass="40766">MTSFGFLSTYPPTQCGLATFSAALVRHLTGQDGGDRAGVVRVVDTVQPAVYPDVVAQLVNGSPAGPATAAAVLNRCDVAIVHHEYGIYGGRDGEDVLRVLDETGVPVIAVLHTVLAAPTAHQRQVLERIADAAAAVVVMSQTAADRLDAGYLVDQAKISVIPHGALPSRRRSPLASLNPFAPPAPVAAVRRPIVLTWGLLGPGKGIEWALEAFAGLGGLDPAPRYVIAGQTHPKVLAREGEAYRDRLRARVQELGISADVEFDPGYHNPDVLTDLVHSADVVLLPYESTEQVTSGVLIEAVAAGRPIIATRFPHAVELLADGTGLLVKHRDVAAMTEALRAVLTRPALARSMTQACGRIASDLAWTTVADSYRALATSLLDTPITAAA</sequence>
<dbReference type="PANTHER" id="PTHR12526:SF572">
    <property type="entry name" value="BLL5144 PROTEIN"/>
    <property type="match status" value="1"/>
</dbReference>
<keyword evidence="2 5" id="KW-0808">Transferase</keyword>
<keyword evidence="6" id="KW-1185">Reference proteome</keyword>
<reference evidence="5 6" key="1">
    <citation type="submission" date="2020-02" db="EMBL/GenBank/DDBJ databases">
        <title>Acidophilic actinobacteria isolated from forest soil.</title>
        <authorList>
            <person name="Golinska P."/>
        </authorList>
    </citation>
    <scope>NUCLEOTIDE SEQUENCE [LARGE SCALE GENOMIC DNA]</scope>
    <source>
        <strain evidence="5 6">NL8</strain>
    </source>
</reference>
<feature type="domain" description="Glycosyltransferase subfamily 4-like N-terminal" evidence="4">
    <location>
        <begin position="40"/>
        <end position="164"/>
    </location>
</feature>
<dbReference type="Pfam" id="PF13439">
    <property type="entry name" value="Glyco_transf_4"/>
    <property type="match status" value="1"/>
</dbReference>
<evidence type="ECO:0000259" key="3">
    <source>
        <dbReference type="Pfam" id="PF00534"/>
    </source>
</evidence>
<dbReference type="Proteomes" id="UP000730482">
    <property type="component" value="Unassembled WGS sequence"/>
</dbReference>
<proteinExistence type="predicted"/>
<dbReference type="PANTHER" id="PTHR12526">
    <property type="entry name" value="GLYCOSYLTRANSFERASE"/>
    <property type="match status" value="1"/>
</dbReference>
<dbReference type="Gene3D" id="3.40.50.2000">
    <property type="entry name" value="Glycogen Phosphorylase B"/>
    <property type="match status" value="2"/>
</dbReference>
<evidence type="ECO:0000256" key="1">
    <source>
        <dbReference type="ARBA" id="ARBA00022676"/>
    </source>
</evidence>
<accession>A0ABS5KHB8</accession>
<feature type="domain" description="Glycosyl transferase family 1" evidence="3">
    <location>
        <begin position="189"/>
        <end position="354"/>
    </location>
</feature>
<dbReference type="EC" id="2.4.-.-" evidence="5"/>
<dbReference type="InterPro" id="IPR028098">
    <property type="entry name" value="Glyco_trans_4-like_N"/>
</dbReference>
<evidence type="ECO:0000259" key="4">
    <source>
        <dbReference type="Pfam" id="PF13439"/>
    </source>
</evidence>
<organism evidence="5 6">
    <name type="scientific">Catenulispora pinistramenti</name>
    <dbReference type="NCBI Taxonomy" id="2705254"/>
    <lineage>
        <taxon>Bacteria</taxon>
        <taxon>Bacillati</taxon>
        <taxon>Actinomycetota</taxon>
        <taxon>Actinomycetes</taxon>
        <taxon>Catenulisporales</taxon>
        <taxon>Catenulisporaceae</taxon>
        <taxon>Catenulispora</taxon>
    </lineage>
</organism>
<evidence type="ECO:0000256" key="2">
    <source>
        <dbReference type="ARBA" id="ARBA00022679"/>
    </source>
</evidence>
<evidence type="ECO:0000313" key="6">
    <source>
        <dbReference type="Proteomes" id="UP000730482"/>
    </source>
</evidence>
<dbReference type="InterPro" id="IPR001296">
    <property type="entry name" value="Glyco_trans_1"/>
</dbReference>
<dbReference type="SUPFAM" id="SSF53756">
    <property type="entry name" value="UDP-Glycosyltransferase/glycogen phosphorylase"/>
    <property type="match status" value="1"/>
</dbReference>
<protein>
    <submittedName>
        <fullName evidence="5">Glycosyltransferase</fullName>
        <ecNumber evidence="5">2.4.-.-</ecNumber>
    </submittedName>
</protein>
<dbReference type="RefSeq" id="WP_212007302.1">
    <property type="nucleotide sequence ID" value="NZ_JAAFYZ010000004.1"/>
</dbReference>
<name>A0ABS5KHB8_9ACTN</name>
<comment type="caution">
    <text evidence="5">The sequence shown here is derived from an EMBL/GenBank/DDBJ whole genome shotgun (WGS) entry which is preliminary data.</text>
</comment>
<keyword evidence="1 5" id="KW-0328">Glycosyltransferase</keyword>
<dbReference type="EMBL" id="JAAFYZ010000004">
    <property type="protein sequence ID" value="MBS2545639.1"/>
    <property type="molecule type" value="Genomic_DNA"/>
</dbReference>
<gene>
    <name evidence="5" type="ORF">KGQ19_02030</name>
</gene>